<evidence type="ECO:0000259" key="5">
    <source>
        <dbReference type="Pfam" id="PF01869"/>
    </source>
</evidence>
<dbReference type="GO" id="GO:0045127">
    <property type="term" value="F:N-acetylglucosamine kinase activity"/>
    <property type="evidence" value="ECO:0007669"/>
    <property type="project" value="UniProtKB-EC"/>
</dbReference>
<organism evidence="6 7">
    <name type="scientific">Zootermopsis nevadensis</name>
    <name type="common">Dampwood termite</name>
    <dbReference type="NCBI Taxonomy" id="136037"/>
    <lineage>
        <taxon>Eukaryota</taxon>
        <taxon>Metazoa</taxon>
        <taxon>Ecdysozoa</taxon>
        <taxon>Arthropoda</taxon>
        <taxon>Hexapoda</taxon>
        <taxon>Insecta</taxon>
        <taxon>Pterygota</taxon>
        <taxon>Neoptera</taxon>
        <taxon>Polyneoptera</taxon>
        <taxon>Dictyoptera</taxon>
        <taxon>Blattodea</taxon>
        <taxon>Blattoidea</taxon>
        <taxon>Termitoidae</taxon>
        <taxon>Termopsidae</taxon>
        <taxon>Zootermopsis</taxon>
    </lineage>
</organism>
<dbReference type="InterPro" id="IPR039758">
    <property type="entry name" value="NAGK-like"/>
</dbReference>
<evidence type="ECO:0000256" key="4">
    <source>
        <dbReference type="ARBA" id="ARBA00031123"/>
    </source>
</evidence>
<name>A0A067RI65_ZOONE</name>
<dbReference type="eggNOG" id="KOG1794">
    <property type="taxonomic scope" value="Eukaryota"/>
</dbReference>
<dbReference type="STRING" id="136037.A0A067RI65"/>
<dbReference type="OrthoDB" id="311172at2759"/>
<dbReference type="Gene3D" id="3.30.420.40">
    <property type="match status" value="1"/>
</dbReference>
<protein>
    <recommendedName>
        <fullName evidence="3">N-acetyl-D-glucosamine kinase</fullName>
        <ecNumber evidence="2">2.7.1.59</ecNumber>
    </recommendedName>
    <alternativeName>
        <fullName evidence="4">GlcNAc kinase</fullName>
    </alternativeName>
</protein>
<dbReference type="Pfam" id="PF01869">
    <property type="entry name" value="BcrAD_BadFG"/>
    <property type="match status" value="1"/>
</dbReference>
<gene>
    <name evidence="6" type="ORF">L798_12367</name>
</gene>
<evidence type="ECO:0000256" key="1">
    <source>
        <dbReference type="ARBA" id="ARBA00006198"/>
    </source>
</evidence>
<dbReference type="SUPFAM" id="SSF53067">
    <property type="entry name" value="Actin-like ATPase domain"/>
    <property type="match status" value="2"/>
</dbReference>
<evidence type="ECO:0000256" key="3">
    <source>
        <dbReference type="ARBA" id="ARBA00014974"/>
    </source>
</evidence>
<keyword evidence="6" id="KW-0418">Kinase</keyword>
<reference evidence="6 7" key="1">
    <citation type="journal article" date="2014" name="Nat. Commun.">
        <title>Molecular traces of alternative social organization in a termite genome.</title>
        <authorList>
            <person name="Terrapon N."/>
            <person name="Li C."/>
            <person name="Robertson H.M."/>
            <person name="Ji L."/>
            <person name="Meng X."/>
            <person name="Booth W."/>
            <person name="Chen Z."/>
            <person name="Childers C.P."/>
            <person name="Glastad K.M."/>
            <person name="Gokhale K."/>
            <person name="Gowin J."/>
            <person name="Gronenberg W."/>
            <person name="Hermansen R.A."/>
            <person name="Hu H."/>
            <person name="Hunt B.G."/>
            <person name="Huylmans A.K."/>
            <person name="Khalil S.M."/>
            <person name="Mitchell R.D."/>
            <person name="Munoz-Torres M.C."/>
            <person name="Mustard J.A."/>
            <person name="Pan H."/>
            <person name="Reese J.T."/>
            <person name="Scharf M.E."/>
            <person name="Sun F."/>
            <person name="Vogel H."/>
            <person name="Xiao J."/>
            <person name="Yang W."/>
            <person name="Yang Z."/>
            <person name="Yang Z."/>
            <person name="Zhou J."/>
            <person name="Zhu J."/>
            <person name="Brent C.S."/>
            <person name="Elsik C.G."/>
            <person name="Goodisman M.A."/>
            <person name="Liberles D.A."/>
            <person name="Roe R.M."/>
            <person name="Vargo E.L."/>
            <person name="Vilcinskas A."/>
            <person name="Wang J."/>
            <person name="Bornberg-Bauer E."/>
            <person name="Korb J."/>
            <person name="Zhang G."/>
            <person name="Liebig J."/>
        </authorList>
    </citation>
    <scope>NUCLEOTIDE SEQUENCE [LARGE SCALE GENOMIC DNA]</scope>
    <source>
        <tissue evidence="6">Whole organism</tissue>
    </source>
</reference>
<dbReference type="OMA" id="IETRYDM"/>
<feature type="domain" description="ATPase BadF/BadG/BcrA/BcrD type" evidence="5">
    <location>
        <begin position="8"/>
        <end position="276"/>
    </location>
</feature>
<dbReference type="FunCoup" id="A0A067RI65">
    <property type="interactions" value="319"/>
</dbReference>
<dbReference type="CDD" id="cd24078">
    <property type="entry name" value="ASKHA_NBD_NAGK_meta"/>
    <property type="match status" value="1"/>
</dbReference>
<accession>A0A067RI65</accession>
<dbReference type="InterPro" id="IPR002731">
    <property type="entry name" value="ATPase_BadF"/>
</dbReference>
<keyword evidence="7" id="KW-1185">Reference proteome</keyword>
<evidence type="ECO:0000313" key="6">
    <source>
        <dbReference type="EMBL" id="KDR23546.1"/>
    </source>
</evidence>
<evidence type="ECO:0000256" key="2">
    <source>
        <dbReference type="ARBA" id="ARBA00012122"/>
    </source>
</evidence>
<dbReference type="EMBL" id="KK852458">
    <property type="protein sequence ID" value="KDR23546.1"/>
    <property type="molecule type" value="Genomic_DNA"/>
</dbReference>
<proteinExistence type="inferred from homology"/>
<dbReference type="PANTHER" id="PTHR12862">
    <property type="entry name" value="BADF TYPE ATPASE DOMAIN-CONTAINING PROTEIN"/>
    <property type="match status" value="1"/>
</dbReference>
<dbReference type="EC" id="2.7.1.59" evidence="2"/>
<dbReference type="InParanoid" id="A0A067RI65"/>
<dbReference type="PANTHER" id="PTHR12862:SF0">
    <property type="entry name" value="N-ACETYL-D-GLUCOSAMINE KINASE"/>
    <property type="match status" value="1"/>
</dbReference>
<dbReference type="Proteomes" id="UP000027135">
    <property type="component" value="Unassembled WGS sequence"/>
</dbReference>
<dbReference type="InterPro" id="IPR043129">
    <property type="entry name" value="ATPase_NBD"/>
</dbReference>
<evidence type="ECO:0000313" key="7">
    <source>
        <dbReference type="Proteomes" id="UP000027135"/>
    </source>
</evidence>
<sequence length="342" mass="37830">MANIILGGIEGGTTHSNVVLYNGNGEKLVQVAGPHTNHWVLGMEECQKRINKMVEQAKYEANVPLQKPLNALGMSLSGCEQEETNEQLKEELQKNFPNLSSNYVVCSDTVGSIAAALENGGIVLIAGTGSNCLLHNPDGSVHRCGGWGHIMGDEGAAWWISHKAIKVCFDEQDNFAQPPHPTKVVWKVILEHYDIKNRFDLLDHCYSRFDKSHFAGLCKLLAKAAIQGDKLSQWLFSEAGRLLARHVTAVLPQVDSKLLSEARGLPVVCVGSVWLSWEYLKPGFIAQLKETAPKLQKLSLLRLTTSMATGAVYLAAKDINVDLPRNYTDNYKIFFTYDHDQT</sequence>
<comment type="similarity">
    <text evidence="1">Belongs to the eukaryotic-type N-acetylglucosamine kinase family.</text>
</comment>
<keyword evidence="6" id="KW-0808">Transferase</keyword>
<dbReference type="AlphaFoldDB" id="A0A067RI65"/>